<proteinExistence type="predicted"/>
<dbReference type="AlphaFoldDB" id="A0A9P5SS69"/>
<feature type="transmembrane region" description="Helical" evidence="2">
    <location>
        <begin position="120"/>
        <end position="142"/>
    </location>
</feature>
<keyword evidence="2" id="KW-0472">Membrane</keyword>
<gene>
    <name evidence="3" type="ORF">BG006_002619</name>
</gene>
<dbReference type="EMBL" id="JAAAUY010000163">
    <property type="protein sequence ID" value="KAF9334161.1"/>
    <property type="molecule type" value="Genomic_DNA"/>
</dbReference>
<feature type="region of interest" description="Disordered" evidence="1">
    <location>
        <begin position="1"/>
        <end position="51"/>
    </location>
</feature>
<keyword evidence="2" id="KW-0812">Transmembrane</keyword>
<keyword evidence="2" id="KW-1133">Transmembrane helix</keyword>
<reference evidence="3" key="1">
    <citation type="journal article" date="2020" name="Fungal Divers.">
        <title>Resolving the Mortierellaceae phylogeny through synthesis of multi-gene phylogenetics and phylogenomics.</title>
        <authorList>
            <person name="Vandepol N."/>
            <person name="Liber J."/>
            <person name="Desiro A."/>
            <person name="Na H."/>
            <person name="Kennedy M."/>
            <person name="Barry K."/>
            <person name="Grigoriev I.V."/>
            <person name="Miller A.N."/>
            <person name="O'Donnell K."/>
            <person name="Stajich J.E."/>
            <person name="Bonito G."/>
        </authorList>
    </citation>
    <scope>NUCLEOTIDE SEQUENCE</scope>
    <source>
        <strain evidence="3">NVP1</strain>
    </source>
</reference>
<evidence type="ECO:0000256" key="2">
    <source>
        <dbReference type="SAM" id="Phobius"/>
    </source>
</evidence>
<sequence length="637" mass="74123">MDPERGFGSGMGHTSSGMDSQQQQTSTRARSHSHSVHHTNGASVSHPFSSSTATASSAPSLPFSGGSSFSSSKPGLKINMHKYSHHIEQYSRSISIQAKRFFRSNFLIRNNAGHTRRVRFGLLVPAVVVVLWLVYAVNSFLFRRIFGTKEAREAGQRHIIDRGNLTALDLRPTEGAGMATAILLSWQRMESLQMIVTHLCAHDMFKEIMIWNNNVKVHIEEKMFNCPKVRVYNSPANLFFVARYMACAMASSPYCYFQDDDWMIHHLRAFYANFLRFPHLLHTDTRSDVWSMTNWQWCFFEDGAWTTRDSVVKFLKQATITEMDPIEFAYGDMYYSTFLNQVPYQLENHLEELEDESTGFSKGASGKNRNKEHMHIAAQKLWDALVRKDAEFEREELHPTYLERDVRSPCDDDRCLLISNKHPFPDVRMFKYRPYIDVSVNEHIHRQFEDPYRYINNPFSFAVDNSDHTAYKSTRPIATGDYIGIDMLLNVNRKIEFRLLFQMGDSWINNIKVEIAGPDAVYRKFPVEILCKDIKNDRYRGKVSAANQRAFLNQPLELQEFDIRDPSKEDKSHRHDDEEEEDRFPAAIYSYYEDFGWRRQCKFNVNAHSTGFRFMRLVSGQDERFPYVVYDLGWKVV</sequence>
<dbReference type="Proteomes" id="UP000696485">
    <property type="component" value="Unassembled WGS sequence"/>
</dbReference>
<keyword evidence="4" id="KW-1185">Reference proteome</keyword>
<organism evidence="3 4">
    <name type="scientific">Podila minutissima</name>
    <dbReference type="NCBI Taxonomy" id="64525"/>
    <lineage>
        <taxon>Eukaryota</taxon>
        <taxon>Fungi</taxon>
        <taxon>Fungi incertae sedis</taxon>
        <taxon>Mucoromycota</taxon>
        <taxon>Mortierellomycotina</taxon>
        <taxon>Mortierellomycetes</taxon>
        <taxon>Mortierellales</taxon>
        <taxon>Mortierellaceae</taxon>
        <taxon>Podila</taxon>
    </lineage>
</organism>
<evidence type="ECO:0000313" key="3">
    <source>
        <dbReference type="EMBL" id="KAF9334161.1"/>
    </source>
</evidence>
<evidence type="ECO:0000256" key="1">
    <source>
        <dbReference type="SAM" id="MobiDB-lite"/>
    </source>
</evidence>
<comment type="caution">
    <text evidence="3">The sequence shown here is derived from an EMBL/GenBank/DDBJ whole genome shotgun (WGS) entry which is preliminary data.</text>
</comment>
<accession>A0A9P5SS69</accession>
<name>A0A9P5SS69_9FUNG</name>
<evidence type="ECO:0000313" key="4">
    <source>
        <dbReference type="Proteomes" id="UP000696485"/>
    </source>
</evidence>
<protein>
    <submittedName>
        <fullName evidence="3">Uncharacterized protein</fullName>
    </submittedName>
</protein>